<evidence type="ECO:0000256" key="1">
    <source>
        <dbReference type="SAM" id="MobiDB-lite"/>
    </source>
</evidence>
<evidence type="ECO:0000313" key="2">
    <source>
        <dbReference type="EMBL" id="CAA9272387.1"/>
    </source>
</evidence>
<reference evidence="2" key="1">
    <citation type="submission" date="2020-02" db="EMBL/GenBank/DDBJ databases">
        <authorList>
            <person name="Meier V. D."/>
        </authorList>
    </citation>
    <scope>NUCLEOTIDE SEQUENCE</scope>
    <source>
        <strain evidence="2">AVDCRST_MAG57</strain>
    </source>
</reference>
<dbReference type="EMBL" id="CADCTI010000267">
    <property type="protein sequence ID" value="CAA9272387.1"/>
    <property type="molecule type" value="Genomic_DNA"/>
</dbReference>
<dbReference type="AlphaFoldDB" id="A0A6J4JAN6"/>
<feature type="non-terminal residue" evidence="2">
    <location>
        <position position="57"/>
    </location>
</feature>
<sequence length="57" mass="6443">CTASPRPRRRPATERQIQTTERQIHARDRRRCRSAPCAASQRGEVAGRPRGLRSGCD</sequence>
<gene>
    <name evidence="2" type="ORF">AVDCRST_MAG57-3258</name>
</gene>
<organism evidence="2">
    <name type="scientific">uncultured Blastococcus sp</name>
    <dbReference type="NCBI Taxonomy" id="217144"/>
    <lineage>
        <taxon>Bacteria</taxon>
        <taxon>Bacillati</taxon>
        <taxon>Actinomycetota</taxon>
        <taxon>Actinomycetes</taxon>
        <taxon>Geodermatophilales</taxon>
        <taxon>Geodermatophilaceae</taxon>
        <taxon>Blastococcus</taxon>
        <taxon>environmental samples</taxon>
    </lineage>
</organism>
<feature type="region of interest" description="Disordered" evidence="1">
    <location>
        <begin position="1"/>
        <end position="57"/>
    </location>
</feature>
<feature type="compositionally biased region" description="Basic residues" evidence="1">
    <location>
        <begin position="1"/>
        <end position="10"/>
    </location>
</feature>
<proteinExistence type="predicted"/>
<accession>A0A6J4JAN6</accession>
<protein>
    <submittedName>
        <fullName evidence="2">Uncharacterized protein</fullName>
    </submittedName>
</protein>
<name>A0A6J4JAN6_9ACTN</name>
<feature type="non-terminal residue" evidence="2">
    <location>
        <position position="1"/>
    </location>
</feature>